<accession>A0A843VFT5</accession>
<dbReference type="EMBL" id="NMUH01001799">
    <property type="protein sequence ID" value="MQL95501.1"/>
    <property type="molecule type" value="Genomic_DNA"/>
</dbReference>
<feature type="region of interest" description="Disordered" evidence="1">
    <location>
        <begin position="1"/>
        <end position="34"/>
    </location>
</feature>
<proteinExistence type="predicted"/>
<organism evidence="2 3">
    <name type="scientific">Colocasia esculenta</name>
    <name type="common">Wild taro</name>
    <name type="synonym">Arum esculentum</name>
    <dbReference type="NCBI Taxonomy" id="4460"/>
    <lineage>
        <taxon>Eukaryota</taxon>
        <taxon>Viridiplantae</taxon>
        <taxon>Streptophyta</taxon>
        <taxon>Embryophyta</taxon>
        <taxon>Tracheophyta</taxon>
        <taxon>Spermatophyta</taxon>
        <taxon>Magnoliopsida</taxon>
        <taxon>Liliopsida</taxon>
        <taxon>Araceae</taxon>
        <taxon>Aroideae</taxon>
        <taxon>Colocasieae</taxon>
        <taxon>Colocasia</taxon>
    </lineage>
</organism>
<keyword evidence="3" id="KW-1185">Reference proteome</keyword>
<evidence type="ECO:0000313" key="3">
    <source>
        <dbReference type="Proteomes" id="UP000652761"/>
    </source>
</evidence>
<feature type="non-terminal residue" evidence="2">
    <location>
        <position position="1"/>
    </location>
</feature>
<sequence>MLEEEGKKKRSDRVGEGGEATARRQLFNCGKPPKISGKKFTAKLQDQKITQPHSLDSSIDDTYAQVFGKDQPGRIRGVGTGPTPKSLWGGVSTQVQQQEKKIHLTQFMKDMANKISKIESVVLQVQGKQVKLLNLGGEEVASGILMSEDKEKVVMGK</sequence>
<evidence type="ECO:0000256" key="1">
    <source>
        <dbReference type="SAM" id="MobiDB-lite"/>
    </source>
</evidence>
<dbReference type="Proteomes" id="UP000652761">
    <property type="component" value="Unassembled WGS sequence"/>
</dbReference>
<evidence type="ECO:0000313" key="2">
    <source>
        <dbReference type="EMBL" id="MQL95501.1"/>
    </source>
</evidence>
<comment type="caution">
    <text evidence="2">The sequence shown here is derived from an EMBL/GenBank/DDBJ whole genome shotgun (WGS) entry which is preliminary data.</text>
</comment>
<reference evidence="2" key="1">
    <citation type="submission" date="2017-07" db="EMBL/GenBank/DDBJ databases">
        <title>Taro Niue Genome Assembly and Annotation.</title>
        <authorList>
            <person name="Atibalentja N."/>
            <person name="Keating K."/>
            <person name="Fields C.J."/>
        </authorList>
    </citation>
    <scope>NUCLEOTIDE SEQUENCE</scope>
    <source>
        <strain evidence="2">Niue_2</strain>
        <tissue evidence="2">Leaf</tissue>
    </source>
</reference>
<dbReference type="OrthoDB" id="694021at2759"/>
<name>A0A843VFT5_COLES</name>
<feature type="compositionally biased region" description="Basic and acidic residues" evidence="1">
    <location>
        <begin position="1"/>
        <end position="16"/>
    </location>
</feature>
<gene>
    <name evidence="2" type="ORF">Taro_028169</name>
</gene>
<feature type="region of interest" description="Disordered" evidence="1">
    <location>
        <begin position="70"/>
        <end position="91"/>
    </location>
</feature>
<dbReference type="AlphaFoldDB" id="A0A843VFT5"/>
<protein>
    <submittedName>
        <fullName evidence="2">Uncharacterized protein</fullName>
    </submittedName>
</protein>